<dbReference type="EMBL" id="CAAALY010270607">
    <property type="protein sequence ID" value="VEL41698.1"/>
    <property type="molecule type" value="Genomic_DNA"/>
</dbReference>
<accession>A0A3S5BDT9</accession>
<keyword evidence="2" id="KW-1185">Reference proteome</keyword>
<reference evidence="1" key="1">
    <citation type="submission" date="2018-11" db="EMBL/GenBank/DDBJ databases">
        <authorList>
            <consortium name="Pathogen Informatics"/>
        </authorList>
    </citation>
    <scope>NUCLEOTIDE SEQUENCE</scope>
</reference>
<protein>
    <submittedName>
        <fullName evidence="1">Uncharacterized protein</fullName>
    </submittedName>
</protein>
<proteinExistence type="predicted"/>
<name>A0A3S5BDT9_9PLAT</name>
<gene>
    <name evidence="1" type="ORF">PXEA_LOCUS35138</name>
</gene>
<organism evidence="1 2">
    <name type="scientific">Protopolystoma xenopodis</name>
    <dbReference type="NCBI Taxonomy" id="117903"/>
    <lineage>
        <taxon>Eukaryota</taxon>
        <taxon>Metazoa</taxon>
        <taxon>Spiralia</taxon>
        <taxon>Lophotrochozoa</taxon>
        <taxon>Platyhelminthes</taxon>
        <taxon>Monogenea</taxon>
        <taxon>Polyopisthocotylea</taxon>
        <taxon>Polystomatidea</taxon>
        <taxon>Polystomatidae</taxon>
        <taxon>Protopolystoma</taxon>
    </lineage>
</organism>
<evidence type="ECO:0000313" key="1">
    <source>
        <dbReference type="EMBL" id="VEL41698.1"/>
    </source>
</evidence>
<evidence type="ECO:0000313" key="2">
    <source>
        <dbReference type="Proteomes" id="UP000784294"/>
    </source>
</evidence>
<comment type="caution">
    <text evidence="1">The sequence shown here is derived from an EMBL/GenBank/DDBJ whole genome shotgun (WGS) entry which is preliminary data.</text>
</comment>
<sequence>MLGATHLRLQNCFPREPDHQVLVDGGLEESALKPSFWAIVVLCNRADGPCSWAEMMNGVCSQDRLRQGQQEQLPRDRFNTEG</sequence>
<dbReference type="Proteomes" id="UP000784294">
    <property type="component" value="Unassembled WGS sequence"/>
</dbReference>
<dbReference type="AlphaFoldDB" id="A0A3S5BDT9"/>